<evidence type="ECO:0000256" key="5">
    <source>
        <dbReference type="PIRSR" id="PIRSR000185-1"/>
    </source>
</evidence>
<protein>
    <recommendedName>
        <fullName evidence="4">Glutamate dehydrogenase</fullName>
    </recommendedName>
</protein>
<evidence type="ECO:0000256" key="8">
    <source>
        <dbReference type="RuleBase" id="RU004417"/>
    </source>
</evidence>
<feature type="domain" description="Glutamate/phenylalanine/leucine/valine/L-tryptophan dehydrogenase C-terminal" evidence="9">
    <location>
        <begin position="179"/>
        <end position="409"/>
    </location>
</feature>
<feature type="active site" description="Proton donor" evidence="5">
    <location>
        <position position="103"/>
    </location>
</feature>
<feature type="binding site" evidence="6">
    <location>
        <position position="91"/>
    </location>
    <ligand>
        <name>substrate</name>
    </ligand>
</feature>
<dbReference type="InterPro" id="IPR014362">
    <property type="entry name" value="Glu_DH"/>
</dbReference>
<dbReference type="PANTHER" id="PTHR11606">
    <property type="entry name" value="GLUTAMATE DEHYDROGENASE"/>
    <property type="match status" value="1"/>
</dbReference>
<evidence type="ECO:0000313" key="10">
    <source>
        <dbReference type="EMBL" id="HGT38787.1"/>
    </source>
</evidence>
<dbReference type="SUPFAM" id="SSF53223">
    <property type="entry name" value="Aminoacid dehydrogenase-like, N-terminal domain"/>
    <property type="match status" value="1"/>
</dbReference>
<dbReference type="InterPro" id="IPR006096">
    <property type="entry name" value="Glu/Leu/Phe/Val/Trp_DH_C"/>
</dbReference>
<evidence type="ECO:0000256" key="1">
    <source>
        <dbReference type="ARBA" id="ARBA00006382"/>
    </source>
</evidence>
<dbReference type="GO" id="GO:0004352">
    <property type="term" value="F:glutamate dehydrogenase (NAD+) activity"/>
    <property type="evidence" value="ECO:0007669"/>
    <property type="project" value="TreeGrafter"/>
</dbReference>
<dbReference type="InterPro" id="IPR006095">
    <property type="entry name" value="Glu/Leu/Phe/Val/Trp_DH"/>
</dbReference>
<dbReference type="SUPFAM" id="SSF51735">
    <property type="entry name" value="NAD(P)-binding Rossmann-fold domains"/>
    <property type="match status" value="1"/>
</dbReference>
<feature type="binding site" evidence="6">
    <location>
        <position position="67"/>
    </location>
    <ligand>
        <name>substrate</name>
    </ligand>
</feature>
<proteinExistence type="inferred from homology"/>
<keyword evidence="3 6" id="KW-0520">NAD</keyword>
<reference evidence="10" key="1">
    <citation type="journal article" date="2020" name="mSystems">
        <title>Genome- and Community-Level Interaction Insights into Carbon Utilization and Element Cycling Functions of Hydrothermarchaeota in Hydrothermal Sediment.</title>
        <authorList>
            <person name="Zhou Z."/>
            <person name="Liu Y."/>
            <person name="Xu W."/>
            <person name="Pan J."/>
            <person name="Luo Z.H."/>
            <person name="Li M."/>
        </authorList>
    </citation>
    <scope>NUCLEOTIDE SEQUENCE [LARGE SCALE GENOMIC DNA]</scope>
    <source>
        <strain evidence="10">SpSt-508</strain>
    </source>
</reference>
<evidence type="ECO:0000256" key="4">
    <source>
        <dbReference type="PIRNR" id="PIRNR000185"/>
    </source>
</evidence>
<feature type="binding site" evidence="6">
    <location>
        <position position="186"/>
    </location>
    <ligand>
        <name>NAD(+)</name>
        <dbReference type="ChEBI" id="CHEBI:57540"/>
    </ligand>
</feature>
<dbReference type="SMART" id="SM00839">
    <property type="entry name" value="ELFV_dehydrog"/>
    <property type="match status" value="1"/>
</dbReference>
<dbReference type="AlphaFoldDB" id="A0A7C4QME8"/>
<dbReference type="GO" id="GO:0006538">
    <property type="term" value="P:L-glutamate catabolic process"/>
    <property type="evidence" value="ECO:0007669"/>
    <property type="project" value="TreeGrafter"/>
</dbReference>
<evidence type="ECO:0000256" key="3">
    <source>
        <dbReference type="ARBA" id="ARBA00023027"/>
    </source>
</evidence>
<evidence type="ECO:0000256" key="2">
    <source>
        <dbReference type="ARBA" id="ARBA00023002"/>
    </source>
</evidence>
<dbReference type="InterPro" id="IPR033524">
    <property type="entry name" value="Glu/Leu/Phe/Val_DH_AS"/>
</dbReference>
<dbReference type="InterPro" id="IPR006097">
    <property type="entry name" value="Glu/Leu/Phe/Val/Trp_DH_dimer"/>
</dbReference>
<dbReference type="Gene3D" id="3.40.50.720">
    <property type="entry name" value="NAD(P)-binding Rossmann-like Domain"/>
    <property type="match status" value="1"/>
</dbReference>
<comment type="caution">
    <text evidence="10">The sequence shown here is derived from an EMBL/GenBank/DDBJ whole genome shotgun (WGS) entry which is preliminary data.</text>
</comment>
<dbReference type="PROSITE" id="PS00074">
    <property type="entry name" value="GLFV_DEHYDROGENASE"/>
    <property type="match status" value="1"/>
</dbReference>
<keyword evidence="6" id="KW-0547">Nucleotide-binding</keyword>
<dbReference type="PRINTS" id="PR00082">
    <property type="entry name" value="GLFDHDRGNASE"/>
</dbReference>
<comment type="similarity">
    <text evidence="1 4 8">Belongs to the Glu/Leu/Phe/Val dehydrogenases family.</text>
</comment>
<organism evidence="10">
    <name type="scientific">Schlesneria paludicola</name>
    <dbReference type="NCBI Taxonomy" id="360056"/>
    <lineage>
        <taxon>Bacteria</taxon>
        <taxon>Pseudomonadati</taxon>
        <taxon>Planctomycetota</taxon>
        <taxon>Planctomycetia</taxon>
        <taxon>Planctomycetales</taxon>
        <taxon>Planctomycetaceae</taxon>
        <taxon>Schlesneria</taxon>
    </lineage>
</organism>
<keyword evidence="2 4" id="KW-0560">Oxidoreductase</keyword>
<dbReference type="PANTHER" id="PTHR11606:SF24">
    <property type="entry name" value="NAD-SPECIFIC GLUTAMATE DEHYDROGENASE"/>
    <property type="match status" value="1"/>
</dbReference>
<dbReference type="Pfam" id="PF02812">
    <property type="entry name" value="ELFV_dehydrog_N"/>
    <property type="match status" value="1"/>
</dbReference>
<dbReference type="GO" id="GO:0000166">
    <property type="term" value="F:nucleotide binding"/>
    <property type="evidence" value="ECO:0007669"/>
    <property type="project" value="UniProtKB-KW"/>
</dbReference>
<dbReference type="CDD" id="cd01076">
    <property type="entry name" value="NAD_bind_1_Glu_DH"/>
    <property type="match status" value="1"/>
</dbReference>
<sequence>MSDSFDDARRYFETAANLLGLSANMRTLLLTPRREMKVQVAIERDNGEITTFIGYRIQHDNARGPMKGGLRYHPAVDEREVLTLASLMTWKTAVVNLPYGGAKGGIAVDPKTLSRGELERVTRKFVDEIHDMVGPDKDIPAPDMGTNAQVMAWFANQYEKFYGHRPACVTGKPVELHGSEGREEATGRGVVTITEALMKKQKRTLAGTTVALQGFGNVGSFAARFLYEKGAKVLGVTDHMGGTWNPEGLEIPALLEYAHTHGHVGGFPGGEELTNEELLAADVDVLIPAAIGGVLSADNVAHVRARYIVEAANNPTRPEADLVLQKRGVMIVPDILANAGGVTVSYFEWVQNLQHFKWDLSRVRTELDRVMVDSFDRVWSIAEEKKIPLRTAAYVLGIGRVGRATTLGGI</sequence>
<feature type="binding site" evidence="6">
    <location>
        <position position="217"/>
    </location>
    <ligand>
        <name>NAD(+)</name>
        <dbReference type="ChEBI" id="CHEBI:57540"/>
    </ligand>
</feature>
<name>A0A7C4QME8_9PLAN</name>
<accession>A0A7C4QME8</accession>
<evidence type="ECO:0000256" key="6">
    <source>
        <dbReference type="PIRSR" id="PIRSR000185-2"/>
    </source>
</evidence>
<dbReference type="EMBL" id="DSVQ01000012">
    <property type="protein sequence ID" value="HGT38787.1"/>
    <property type="molecule type" value="Genomic_DNA"/>
</dbReference>
<evidence type="ECO:0000256" key="7">
    <source>
        <dbReference type="PIRSR" id="PIRSR000185-3"/>
    </source>
</evidence>
<gene>
    <name evidence="10" type="ORF">ENS64_05925</name>
</gene>
<evidence type="ECO:0000259" key="9">
    <source>
        <dbReference type="SMART" id="SM00839"/>
    </source>
</evidence>
<dbReference type="Pfam" id="PF00208">
    <property type="entry name" value="ELFV_dehydrog"/>
    <property type="match status" value="1"/>
</dbReference>
<dbReference type="Gene3D" id="3.40.50.10860">
    <property type="entry name" value="Leucine Dehydrogenase, chain A, domain 1"/>
    <property type="match status" value="1"/>
</dbReference>
<feature type="site" description="Important for catalysis" evidence="7">
    <location>
        <position position="143"/>
    </location>
</feature>
<dbReference type="InterPro" id="IPR046346">
    <property type="entry name" value="Aminoacid_DH-like_N_sf"/>
</dbReference>
<dbReference type="InterPro" id="IPR036291">
    <property type="entry name" value="NAD(P)-bd_dom_sf"/>
</dbReference>
<dbReference type="InterPro" id="IPR033922">
    <property type="entry name" value="NAD_bind_Glu_DH"/>
</dbReference>
<dbReference type="FunFam" id="3.40.50.10860:FF:000003">
    <property type="entry name" value="Glutamate dehydrogenase"/>
    <property type="match status" value="1"/>
</dbReference>
<dbReference type="PIRSF" id="PIRSF000185">
    <property type="entry name" value="Glu_DH"/>
    <property type="match status" value="1"/>
</dbReference>
<feature type="binding site" evidence="6">
    <location>
        <position position="345"/>
    </location>
    <ligand>
        <name>substrate</name>
    </ligand>
</feature>